<name>A0AAP9RBZ6_CLOBU</name>
<sequence length="484" mass="54996">MKCTNCKREILDNCIYCTYCGEQLLNETLENTEVNHTVNNEKVYEDINNKIGECSTSLKENLPVYLGKFKNFIINNKLTVMISSIILVLLLGGLGIFSYMQGKPVNDNDLKQFVVGQSFYFEDCNIEITDSNLENLEVISRKSVKKQSDSITGEITINLDNAKVVSNFELQLFYNRNTKNWEESSIYSQGIKSIEPTVDLEKAVPDLLKDTSISYKNRSLNLSSGILKEISDIKIEENDNASSKNASAILSLSNGVINSKVSIKFPIYYNFNENKWSLNTSYIPSEVVENESISSTLSDEDKKKFILEQLDISSSYPYKYTFNNHDYSTYLTFTKENITNLTINNFMEYEKNTIRAEIQGEASSGAINKINFSGVVYAELSLVNNSRNKNDIVIDSVEVTSLNIEDIKTKLLKEKIDNTPITVAMADTLTLGEETEYSKIFDKQYEATITVNGESIPVKLYASLNLNNIDKKYEWTLSNFYKKR</sequence>
<organism evidence="2 3">
    <name type="scientific">Clostridium butyricum</name>
    <dbReference type="NCBI Taxonomy" id="1492"/>
    <lineage>
        <taxon>Bacteria</taxon>
        <taxon>Bacillati</taxon>
        <taxon>Bacillota</taxon>
        <taxon>Clostridia</taxon>
        <taxon>Eubacteriales</taxon>
        <taxon>Clostridiaceae</taxon>
        <taxon>Clostridium</taxon>
    </lineage>
</organism>
<feature type="transmembrane region" description="Helical" evidence="1">
    <location>
        <begin position="78"/>
        <end position="100"/>
    </location>
</feature>
<dbReference type="GeneID" id="92942885"/>
<dbReference type="EMBL" id="CP040626">
    <property type="protein sequence ID" value="QMW89749.1"/>
    <property type="molecule type" value="Genomic_DNA"/>
</dbReference>
<protein>
    <submittedName>
        <fullName evidence="2">Zinc ribbon domain-containing protein</fullName>
    </submittedName>
</protein>
<keyword evidence="1" id="KW-0812">Transmembrane</keyword>
<dbReference type="RefSeq" id="WP_035762001.1">
    <property type="nucleotide sequence ID" value="NZ_AP019716.1"/>
</dbReference>
<gene>
    <name evidence="2" type="ORF">FF104_01975</name>
</gene>
<accession>A0AAP9RBZ6</accession>
<dbReference type="Proteomes" id="UP000515243">
    <property type="component" value="Chromosome 1"/>
</dbReference>
<reference evidence="2 3" key="1">
    <citation type="submission" date="2019-05" db="EMBL/GenBank/DDBJ databases">
        <authorList>
            <person name="Schori C."/>
            <person name="Ahrens C."/>
        </authorList>
    </citation>
    <scope>NUCLEOTIDE SEQUENCE [LARGE SCALE GENOMIC DNA]</scope>
    <source>
        <strain evidence="2 3">DSM 10702</strain>
    </source>
</reference>
<evidence type="ECO:0000313" key="3">
    <source>
        <dbReference type="Proteomes" id="UP000515243"/>
    </source>
</evidence>
<proteinExistence type="predicted"/>
<keyword evidence="1" id="KW-1133">Transmembrane helix</keyword>
<dbReference type="AlphaFoldDB" id="A0AAP9RBZ6"/>
<keyword evidence="1" id="KW-0472">Membrane</keyword>
<evidence type="ECO:0000313" key="2">
    <source>
        <dbReference type="EMBL" id="QMW89749.1"/>
    </source>
</evidence>
<evidence type="ECO:0000256" key="1">
    <source>
        <dbReference type="SAM" id="Phobius"/>
    </source>
</evidence>